<dbReference type="EMBL" id="AP009552">
    <property type="protein sequence ID" value="BAG02594.1"/>
    <property type="molecule type" value="Genomic_DNA"/>
</dbReference>
<gene>
    <name evidence="1" type="ordered locus">MAE_27720</name>
</gene>
<accession>B0JJF2</accession>
<evidence type="ECO:0000313" key="1">
    <source>
        <dbReference type="EMBL" id="BAG02594.1"/>
    </source>
</evidence>
<dbReference type="PaxDb" id="449447-MAE_27720"/>
<organism evidence="1 2">
    <name type="scientific">Microcystis aeruginosa (strain NIES-843 / IAM M-2473)</name>
    <dbReference type="NCBI Taxonomy" id="449447"/>
    <lineage>
        <taxon>Bacteria</taxon>
        <taxon>Bacillati</taxon>
        <taxon>Cyanobacteriota</taxon>
        <taxon>Cyanophyceae</taxon>
        <taxon>Oscillatoriophycideae</taxon>
        <taxon>Chroococcales</taxon>
        <taxon>Microcystaceae</taxon>
        <taxon>Microcystis</taxon>
    </lineage>
</organism>
<keyword evidence="2" id="KW-1185">Reference proteome</keyword>
<proteinExistence type="predicted"/>
<evidence type="ECO:0000313" key="2">
    <source>
        <dbReference type="Proteomes" id="UP000001510"/>
    </source>
</evidence>
<dbReference type="EnsemblBacteria" id="BAG02594">
    <property type="protein sequence ID" value="BAG02594"/>
    <property type="gene ID" value="MAE_27720"/>
</dbReference>
<reference evidence="1 2" key="1">
    <citation type="journal article" date="2007" name="DNA Res.">
        <title>Complete genomic structure of the bloom-forming toxic cyanobacterium Microcystis aeruginosa NIES-843.</title>
        <authorList>
            <person name="Kaneko T."/>
            <person name="Nakajima N."/>
            <person name="Okamoto S."/>
            <person name="Suzuki I."/>
            <person name="Tanabe Y."/>
            <person name="Tamaoki M."/>
            <person name="Nakamura Y."/>
            <person name="Kasai F."/>
            <person name="Watanabe A."/>
            <person name="Kawashima K."/>
            <person name="Kishida Y."/>
            <person name="Ono A."/>
            <person name="Shimizu Y."/>
            <person name="Takahashi C."/>
            <person name="Minami C."/>
            <person name="Fujishiro T."/>
            <person name="Kohara M."/>
            <person name="Katoh M."/>
            <person name="Nakazaki N."/>
            <person name="Nakayama S."/>
            <person name="Yamada M."/>
            <person name="Tabata S."/>
            <person name="Watanabe M.M."/>
        </authorList>
    </citation>
    <scope>NUCLEOTIDE SEQUENCE [LARGE SCALE GENOMIC DNA]</scope>
    <source>
        <strain evidence="2">NIES-843 / IAM M-247</strain>
    </source>
</reference>
<sequence length="59" mass="6467">MNLLGRNFLKPRPELTFASVSSTPYFTSSVGNARGGGCPRTTRLTGQYKLPAHLNCLLR</sequence>
<name>B0JJF2_MICAN</name>
<dbReference type="Proteomes" id="UP000001510">
    <property type="component" value="Chromosome"/>
</dbReference>
<dbReference type="AlphaFoldDB" id="B0JJF2"/>
<dbReference type="HOGENOM" id="CLU_2955396_0_0_3"/>
<protein>
    <submittedName>
        <fullName evidence="1">Uncharacterized protein</fullName>
    </submittedName>
</protein>
<dbReference type="KEGG" id="mar:MAE_27720"/>